<dbReference type="InterPro" id="IPR036909">
    <property type="entry name" value="Cyt_c-like_dom_sf"/>
</dbReference>
<feature type="domain" description="Cytochrome c" evidence="14">
    <location>
        <begin position="188"/>
        <end position="296"/>
    </location>
</feature>
<keyword evidence="8" id="KW-0677">Repeat</keyword>
<sequence length="425" mass="46037">MKRYFLFAAILFIFIALSIVGYINLRPAINGIAPLSLSGIKRTEIERGAYLARVGDCVACHSKKGKADFSGGEPRLTPFGKITAGNITPDRQTGIGDWSDQDFINAVKYGRSKAGKFLYPAMPYPNFAQVSNEDILAIKAYLFTLPPVKASLPKNELKFPFNIRFLVIGWNTLFFKKDGFVPDRQQTDEWNRGAYLVEGLGHCGMCHTPKNTFGADKLDKLYQGAVLQGWYAPEITSDSANGVGAWKNEEVVQYLKTGNNAHAFATGPMGAAVSNSLQHVDEKDLQAIATYLKSVPGSGAAGVKKAMAPDSPELQKGALIFSAHCSACHGVQGEGTKNIAPAFLKPSSIDMRNLTNPVMAVLNGNRATATEKHPTAPTMPSFRNTLSDEDIAAVLNYIRNSWGNSAAPIGKDVVFEARKKIRGDG</sequence>
<feature type="domain" description="Cytochrome c" evidence="14">
    <location>
        <begin position="312"/>
        <end position="402"/>
    </location>
</feature>
<dbReference type="Gene3D" id="1.10.760.10">
    <property type="entry name" value="Cytochrome c-like domain"/>
    <property type="match status" value="2"/>
</dbReference>
<keyword evidence="9" id="KW-0249">Electron transport</keyword>
<organism evidence="15 16">
    <name type="scientific">Bartonella apihabitans</name>
    <dbReference type="NCBI Taxonomy" id="2750929"/>
    <lineage>
        <taxon>Bacteria</taxon>
        <taxon>Pseudomonadati</taxon>
        <taxon>Pseudomonadota</taxon>
        <taxon>Alphaproteobacteria</taxon>
        <taxon>Hyphomicrobiales</taxon>
        <taxon>Bartonellaceae</taxon>
        <taxon>Bartonella</taxon>
    </lineage>
</organism>
<dbReference type="InterPro" id="IPR051459">
    <property type="entry name" value="Cytochrome_c-type_DH"/>
</dbReference>
<name>A0A1U9MDN9_9HYPH</name>
<dbReference type="GO" id="GO:0020037">
    <property type="term" value="F:heme binding"/>
    <property type="evidence" value="ECO:0007669"/>
    <property type="project" value="InterPro"/>
</dbReference>
<evidence type="ECO:0000313" key="16">
    <source>
        <dbReference type="Proteomes" id="UP000189660"/>
    </source>
</evidence>
<evidence type="ECO:0000256" key="11">
    <source>
        <dbReference type="ARBA" id="ARBA00023136"/>
    </source>
</evidence>
<dbReference type="KEGG" id="bapa:BBC0178_020020"/>
<feature type="binding site" description="covalent" evidence="12">
    <location>
        <position position="325"/>
    </location>
    <ligand>
        <name>heme c</name>
        <dbReference type="ChEBI" id="CHEBI:61717"/>
        <label>3</label>
    </ligand>
</feature>
<dbReference type="InterPro" id="IPR009056">
    <property type="entry name" value="Cyt_c-like_dom"/>
</dbReference>
<feature type="binding site" description="covalent" evidence="12">
    <location>
        <position position="57"/>
    </location>
    <ligand>
        <name>heme c</name>
        <dbReference type="ChEBI" id="CHEBI:61717"/>
        <label>1</label>
    </ligand>
</feature>
<evidence type="ECO:0000256" key="2">
    <source>
        <dbReference type="ARBA" id="ARBA00022448"/>
    </source>
</evidence>
<keyword evidence="2" id="KW-0813">Transport</keyword>
<evidence type="ECO:0000256" key="10">
    <source>
        <dbReference type="ARBA" id="ARBA00023004"/>
    </source>
</evidence>
<accession>A0A1U9MDN9</accession>
<evidence type="ECO:0000256" key="12">
    <source>
        <dbReference type="PIRSR" id="PIRSR000018-50"/>
    </source>
</evidence>
<evidence type="ECO:0000256" key="9">
    <source>
        <dbReference type="ARBA" id="ARBA00022982"/>
    </source>
</evidence>
<evidence type="ECO:0000256" key="8">
    <source>
        <dbReference type="ARBA" id="ARBA00022737"/>
    </source>
</evidence>
<dbReference type="EMBL" id="CP015820">
    <property type="protein sequence ID" value="AQT43443.1"/>
    <property type="molecule type" value="Genomic_DNA"/>
</dbReference>
<comment type="cofactor">
    <cofactor evidence="12">
        <name>heme c</name>
        <dbReference type="ChEBI" id="CHEBI:61717"/>
    </cofactor>
    <text evidence="12">Binds 3 heme c groups covalently per subunit.</text>
</comment>
<evidence type="ECO:0000313" key="15">
    <source>
        <dbReference type="EMBL" id="AQT43443.1"/>
    </source>
</evidence>
<evidence type="ECO:0000256" key="4">
    <source>
        <dbReference type="ARBA" id="ARBA00022617"/>
    </source>
</evidence>
<dbReference type="OrthoDB" id="9811281at2"/>
<dbReference type="InterPro" id="IPR014353">
    <property type="entry name" value="Membr-bd_ADH_cyt_c"/>
</dbReference>
<reference evidence="15 16" key="1">
    <citation type="submission" date="2016-11" db="EMBL/GenBank/DDBJ databases">
        <title>Comparative genomics of Bartonella apis.</title>
        <authorList>
            <person name="Engel P."/>
        </authorList>
    </citation>
    <scope>NUCLEOTIDE SEQUENCE [LARGE SCALE GENOMIC DNA]</scope>
    <source>
        <strain evidence="15 16">BBC0178</strain>
    </source>
</reference>
<feature type="domain" description="Cytochrome c" evidence="14">
    <location>
        <begin position="43"/>
        <end position="146"/>
    </location>
</feature>
<feature type="binding site" description="covalent" evidence="12">
    <location>
        <position position="206"/>
    </location>
    <ligand>
        <name>heme c</name>
        <dbReference type="ChEBI" id="CHEBI:61717"/>
        <label>2</label>
    </ligand>
</feature>
<dbReference type="AlphaFoldDB" id="A0A1U9MDN9"/>
<keyword evidence="16" id="KW-1185">Reference proteome</keyword>
<dbReference type="RefSeq" id="WP_078040078.1">
    <property type="nucleotide sequence ID" value="NZ_CP015820.1"/>
</dbReference>
<evidence type="ECO:0000256" key="6">
    <source>
        <dbReference type="ARBA" id="ARBA00022723"/>
    </source>
</evidence>
<dbReference type="Pfam" id="PF00034">
    <property type="entry name" value="Cytochrom_C"/>
    <property type="match status" value="3"/>
</dbReference>
<keyword evidence="6 13" id="KW-0479">Metal-binding</keyword>
<dbReference type="SUPFAM" id="SSF46626">
    <property type="entry name" value="Cytochrome c"/>
    <property type="match status" value="3"/>
</dbReference>
<keyword evidence="7" id="KW-0732">Signal</keyword>
<dbReference type="GO" id="GO:0009055">
    <property type="term" value="F:electron transfer activity"/>
    <property type="evidence" value="ECO:0007669"/>
    <property type="project" value="InterPro"/>
</dbReference>
<proteinExistence type="predicted"/>
<comment type="subcellular location">
    <subcellularLocation>
        <location evidence="1">Cell membrane</location>
    </subcellularLocation>
</comment>
<feature type="binding site" description="covalent" evidence="12">
    <location>
        <position position="328"/>
    </location>
    <ligand>
        <name>heme c</name>
        <dbReference type="ChEBI" id="CHEBI:61717"/>
        <label>3</label>
    </ligand>
</feature>
<dbReference type="GO" id="GO:0005506">
    <property type="term" value="F:iron ion binding"/>
    <property type="evidence" value="ECO:0007669"/>
    <property type="project" value="InterPro"/>
</dbReference>
<dbReference type="InterPro" id="IPR008168">
    <property type="entry name" value="Cyt_C_IC"/>
</dbReference>
<evidence type="ECO:0000256" key="5">
    <source>
        <dbReference type="ARBA" id="ARBA00022660"/>
    </source>
</evidence>
<evidence type="ECO:0000256" key="7">
    <source>
        <dbReference type="ARBA" id="ARBA00022729"/>
    </source>
</evidence>
<keyword evidence="3" id="KW-1003">Cell membrane</keyword>
<dbReference type="PANTHER" id="PTHR35008:SF8">
    <property type="entry name" value="ALCOHOL DEHYDROGENASE CYTOCHROME C SUBUNIT"/>
    <property type="match status" value="1"/>
</dbReference>
<dbReference type="GO" id="GO:0005886">
    <property type="term" value="C:plasma membrane"/>
    <property type="evidence" value="ECO:0007669"/>
    <property type="project" value="UniProtKB-SubCell"/>
</dbReference>
<keyword evidence="4 12" id="KW-0349">Heme</keyword>
<keyword evidence="10 13" id="KW-0408">Iron</keyword>
<dbReference type="PIRSF" id="PIRSF000018">
    <property type="entry name" value="Mb_ADH_cyt_c"/>
    <property type="match status" value="1"/>
</dbReference>
<dbReference type="PROSITE" id="PS51007">
    <property type="entry name" value="CYTC"/>
    <property type="match status" value="3"/>
</dbReference>
<keyword evidence="11" id="KW-0472">Membrane</keyword>
<evidence type="ECO:0000256" key="13">
    <source>
        <dbReference type="PIRSR" id="PIRSR000018-51"/>
    </source>
</evidence>
<gene>
    <name evidence="15" type="ORF">BBC0178_020020</name>
</gene>
<feature type="binding site" description="axial binding residue" evidence="13">
    <location>
        <position position="207"/>
    </location>
    <ligand>
        <name>heme c</name>
        <dbReference type="ChEBI" id="CHEBI:61717"/>
        <label>2</label>
    </ligand>
    <ligandPart>
        <name>Fe</name>
        <dbReference type="ChEBI" id="CHEBI:18248"/>
    </ligandPart>
</feature>
<dbReference type="PANTHER" id="PTHR35008">
    <property type="entry name" value="BLL4482 PROTEIN-RELATED"/>
    <property type="match status" value="1"/>
</dbReference>
<keyword evidence="5" id="KW-0679">Respiratory chain</keyword>
<evidence type="ECO:0000256" key="3">
    <source>
        <dbReference type="ARBA" id="ARBA00022475"/>
    </source>
</evidence>
<protein>
    <submittedName>
        <fullName evidence="15">Cytochrome c, mono-and diheme variant</fullName>
    </submittedName>
</protein>
<dbReference type="PRINTS" id="PR00605">
    <property type="entry name" value="CYTCHROMECIC"/>
</dbReference>
<evidence type="ECO:0000259" key="14">
    <source>
        <dbReference type="PROSITE" id="PS51007"/>
    </source>
</evidence>
<feature type="binding site" description="covalent" evidence="12">
    <location>
        <position position="203"/>
    </location>
    <ligand>
        <name>heme c</name>
        <dbReference type="ChEBI" id="CHEBI:61717"/>
        <label>2</label>
    </ligand>
</feature>
<evidence type="ECO:0000256" key="1">
    <source>
        <dbReference type="ARBA" id="ARBA00004236"/>
    </source>
</evidence>
<feature type="binding site" description="axial binding residue" evidence="13">
    <location>
        <position position="329"/>
    </location>
    <ligand>
        <name>heme c</name>
        <dbReference type="ChEBI" id="CHEBI:61717"/>
        <label>3</label>
    </ligand>
    <ligandPart>
        <name>Fe</name>
        <dbReference type="ChEBI" id="CHEBI:18248"/>
    </ligandPart>
</feature>
<feature type="binding site" description="covalent" evidence="12">
    <location>
        <position position="60"/>
    </location>
    <ligand>
        <name>heme c</name>
        <dbReference type="ChEBI" id="CHEBI:61717"/>
        <label>1</label>
    </ligand>
</feature>
<dbReference type="Proteomes" id="UP000189660">
    <property type="component" value="Chromosome"/>
</dbReference>
<dbReference type="GO" id="GO:0016614">
    <property type="term" value="F:oxidoreductase activity, acting on CH-OH group of donors"/>
    <property type="evidence" value="ECO:0007669"/>
    <property type="project" value="InterPro"/>
</dbReference>
<feature type="binding site" description="axial binding residue" evidence="13">
    <location>
        <position position="61"/>
    </location>
    <ligand>
        <name>heme c</name>
        <dbReference type="ChEBI" id="CHEBI:61717"/>
        <label>1</label>
    </ligand>
    <ligandPart>
        <name>Fe</name>
        <dbReference type="ChEBI" id="CHEBI:18248"/>
    </ligandPart>
</feature>